<dbReference type="GO" id="GO:0000287">
    <property type="term" value="F:magnesium ion binding"/>
    <property type="evidence" value="ECO:0007669"/>
    <property type="project" value="UniProtKB-UniRule"/>
</dbReference>
<feature type="site" description="Transition state stabilizer" evidence="5">
    <location>
        <position position="139"/>
    </location>
</feature>
<comment type="function">
    <text evidence="5">Catalyzes the formation of acetyl phosphate from acetate and ATP. Can also catalyze the reverse reaction.</text>
</comment>
<feature type="binding site" evidence="5">
    <location>
        <position position="338"/>
    </location>
    <ligand>
        <name>Mg(2+)</name>
        <dbReference type="ChEBI" id="CHEBI:18420"/>
    </ligand>
</feature>
<feature type="active site" description="Proton donor/acceptor" evidence="5">
    <location>
        <position position="107"/>
    </location>
</feature>
<keyword evidence="3 5" id="KW-0418">Kinase</keyword>
<comment type="similarity">
    <text evidence="5 6">Belongs to the acetokinase family.</text>
</comment>
<evidence type="ECO:0000256" key="3">
    <source>
        <dbReference type="ARBA" id="ARBA00022777"/>
    </source>
</evidence>
<dbReference type="InterPro" id="IPR004372">
    <property type="entry name" value="Ac/propionate_kinase"/>
</dbReference>
<keyword evidence="1 5" id="KW-0808">Transferase</keyword>
<dbReference type="GO" id="GO:0005737">
    <property type="term" value="C:cytoplasm"/>
    <property type="evidence" value="ECO:0007669"/>
    <property type="project" value="UniProtKB-SubCell"/>
</dbReference>
<evidence type="ECO:0000256" key="5">
    <source>
        <dbReference type="HAMAP-Rule" id="MF_00020"/>
    </source>
</evidence>
<comment type="subcellular location">
    <subcellularLocation>
        <location evidence="5">Cytoplasm</location>
    </subcellularLocation>
</comment>
<dbReference type="InterPro" id="IPR043129">
    <property type="entry name" value="ATPase_NBD"/>
</dbReference>
<dbReference type="EC" id="2.7.2.1" evidence="5"/>
<sequence length="351" mass="37591">MNVLTVNPGSGSLRLHLVRAEDEKVLDSASTDDVSSFADRQPTISVVAHRLVHGGPDLVRPVEATPSVRAKIADARSLAPEHVPKTEALLDQLADLLPDATHIVCPDTAFHETLPSVAQTYPLPARWRFPWNLRCYGFHGWSFSWATRRAAELLHRPPGELNLLIAHLSGGCSVCAVSHGHSVDTSMGFTPLEGAMMTKRSGSVDPGMLLWLLREGKLTVSELEDGLYHHSGLLGLSGISDDTRDLVSDGSAEARFALAVFEHRIRAELAATAASLDRIDALVFTGDIGWDQPETAEAVAGGLGVLGIAGGLSRTRERDAVISPPGAKIPVLALRSREELELARAAAEAVR</sequence>
<dbReference type="PANTHER" id="PTHR21060:SF15">
    <property type="entry name" value="ACETATE KINASE-RELATED"/>
    <property type="match status" value="1"/>
</dbReference>
<comment type="caution">
    <text evidence="7">The sequence shown here is derived from an EMBL/GenBank/DDBJ whole genome shotgun (WGS) entry which is preliminary data.</text>
</comment>
<evidence type="ECO:0000256" key="4">
    <source>
        <dbReference type="ARBA" id="ARBA00022840"/>
    </source>
</evidence>
<accession>A0A7W3VZW4</accession>
<protein>
    <recommendedName>
        <fullName evidence="5">Acetate kinase</fullName>
        <ecNumber evidence="5">2.7.2.1</ecNumber>
    </recommendedName>
    <alternativeName>
        <fullName evidence="5">Acetokinase</fullName>
    </alternativeName>
</protein>
<comment type="pathway">
    <text evidence="5">Metabolic intermediate biosynthesis; acetyl-CoA biosynthesis; acetyl-CoA from acetate: step 1/2.</text>
</comment>
<dbReference type="Gene3D" id="3.30.420.40">
    <property type="match status" value="2"/>
</dbReference>
<comment type="caution">
    <text evidence="5">Lacks conserved residue(s) required for the propagation of feature annotation.</text>
</comment>
<dbReference type="GO" id="GO:0006083">
    <property type="term" value="P:acetate metabolic process"/>
    <property type="evidence" value="ECO:0007669"/>
    <property type="project" value="TreeGrafter"/>
</dbReference>
<comment type="catalytic activity">
    <reaction evidence="5">
        <text>acetate + ATP = acetyl phosphate + ADP</text>
        <dbReference type="Rhea" id="RHEA:11352"/>
        <dbReference type="ChEBI" id="CHEBI:22191"/>
        <dbReference type="ChEBI" id="CHEBI:30089"/>
        <dbReference type="ChEBI" id="CHEBI:30616"/>
        <dbReference type="ChEBI" id="CHEBI:456216"/>
        <dbReference type="EC" id="2.7.2.1"/>
    </reaction>
</comment>
<dbReference type="UniPathway" id="UPA00340">
    <property type="reaction ID" value="UER00458"/>
</dbReference>
<dbReference type="EMBL" id="JACGZW010000008">
    <property type="protein sequence ID" value="MBB1156200.1"/>
    <property type="molecule type" value="Genomic_DNA"/>
</dbReference>
<dbReference type="GO" id="GO:0006085">
    <property type="term" value="P:acetyl-CoA biosynthetic process"/>
    <property type="evidence" value="ECO:0007669"/>
    <property type="project" value="UniProtKB-UniRule"/>
</dbReference>
<dbReference type="HAMAP" id="MF_00020">
    <property type="entry name" value="Acetate_kinase"/>
    <property type="match status" value="1"/>
</dbReference>
<keyword evidence="2 5" id="KW-0547">Nucleotide-binding</keyword>
<reference evidence="7 8" key="1">
    <citation type="submission" date="2020-08" db="EMBL/GenBank/DDBJ databases">
        <title>Amycolatopsis sp. nov. DR6-1 isolated from Dendrobium heterocarpum.</title>
        <authorList>
            <person name="Tedsree N."/>
            <person name="Kuncharoen N."/>
            <person name="Likhitwitayawuid K."/>
            <person name="Tanasupawat S."/>
        </authorList>
    </citation>
    <scope>NUCLEOTIDE SEQUENCE [LARGE SCALE GENOMIC DNA]</scope>
    <source>
        <strain evidence="7 8">DR6-1</strain>
    </source>
</reference>
<comment type="cofactor">
    <cofactor evidence="5">
        <name>Mg(2+)</name>
        <dbReference type="ChEBI" id="CHEBI:18420"/>
    </cofactor>
    <cofactor evidence="5">
        <name>Mn(2+)</name>
        <dbReference type="ChEBI" id="CHEBI:29035"/>
    </cofactor>
    <text evidence="5">Mg(2+). Can also accept Mn(2+).</text>
</comment>
<evidence type="ECO:0000256" key="1">
    <source>
        <dbReference type="ARBA" id="ARBA00022679"/>
    </source>
</evidence>
<dbReference type="GO" id="GO:0005524">
    <property type="term" value="F:ATP binding"/>
    <property type="evidence" value="ECO:0007669"/>
    <property type="project" value="UniProtKB-KW"/>
</dbReference>
<evidence type="ECO:0000256" key="6">
    <source>
        <dbReference type="RuleBase" id="RU003835"/>
    </source>
</evidence>
<evidence type="ECO:0000313" key="8">
    <source>
        <dbReference type="Proteomes" id="UP000526734"/>
    </source>
</evidence>
<dbReference type="PRINTS" id="PR00471">
    <property type="entry name" value="ACETATEKNASE"/>
</dbReference>
<keyword evidence="5" id="KW-0963">Cytoplasm</keyword>
<feature type="binding site" evidence="5">
    <location>
        <position position="50"/>
    </location>
    <ligand>
        <name>substrate</name>
    </ligand>
</feature>
<keyword evidence="5" id="KW-0460">Magnesium</keyword>
<keyword evidence="5" id="KW-0479">Metal-binding</keyword>
<feature type="site" description="Transition state stabilizer" evidence="5">
    <location>
        <position position="200"/>
    </location>
</feature>
<dbReference type="RefSeq" id="WP_182893154.1">
    <property type="nucleotide sequence ID" value="NZ_JACGZW010000008.1"/>
</dbReference>
<comment type="subunit">
    <text evidence="5">Homodimer.</text>
</comment>
<evidence type="ECO:0000256" key="2">
    <source>
        <dbReference type="ARBA" id="ARBA00022741"/>
    </source>
</evidence>
<dbReference type="AlphaFoldDB" id="A0A7W3VZW4"/>
<feature type="binding site" evidence="5">
    <location>
        <begin position="242"/>
        <end position="244"/>
    </location>
    <ligand>
        <name>ATP</name>
        <dbReference type="ChEBI" id="CHEBI:30616"/>
    </ligand>
</feature>
<dbReference type="SUPFAM" id="SSF53067">
    <property type="entry name" value="Actin-like ATPase domain"/>
    <property type="match status" value="2"/>
</dbReference>
<keyword evidence="4 5" id="KW-0067">ATP-binding</keyword>
<organism evidence="7 8">
    <name type="scientific">Amycolatopsis dendrobii</name>
    <dbReference type="NCBI Taxonomy" id="2760662"/>
    <lineage>
        <taxon>Bacteria</taxon>
        <taxon>Bacillati</taxon>
        <taxon>Actinomycetota</taxon>
        <taxon>Actinomycetes</taxon>
        <taxon>Pseudonocardiales</taxon>
        <taxon>Pseudonocardiaceae</taxon>
        <taxon>Amycolatopsis</taxon>
    </lineage>
</organism>
<dbReference type="PANTHER" id="PTHR21060">
    <property type="entry name" value="ACETATE KINASE"/>
    <property type="match status" value="1"/>
</dbReference>
<dbReference type="Proteomes" id="UP000526734">
    <property type="component" value="Unassembled WGS sequence"/>
</dbReference>
<dbReference type="Pfam" id="PF00871">
    <property type="entry name" value="Acetate_kinase"/>
    <property type="match status" value="1"/>
</dbReference>
<dbReference type="InterPro" id="IPR000890">
    <property type="entry name" value="Aliphatic_acid_kin_short-chain"/>
</dbReference>
<gene>
    <name evidence="5" type="primary">ackA</name>
    <name evidence="7" type="ORF">H4281_23880</name>
</gene>
<name>A0A7W3VZW4_9PSEU</name>
<evidence type="ECO:0000313" key="7">
    <source>
        <dbReference type="EMBL" id="MBB1156200.1"/>
    </source>
</evidence>
<keyword evidence="8" id="KW-1185">Reference proteome</keyword>
<dbReference type="PIRSF" id="PIRSF000722">
    <property type="entry name" value="Acetate_prop_kin"/>
    <property type="match status" value="1"/>
</dbReference>
<dbReference type="GO" id="GO:0008776">
    <property type="term" value="F:acetate kinase activity"/>
    <property type="evidence" value="ECO:0007669"/>
    <property type="project" value="UniProtKB-UniRule"/>
</dbReference>
<proteinExistence type="inferred from homology"/>